<evidence type="ECO:0000313" key="2">
    <source>
        <dbReference type="EMBL" id="MBB6167976.1"/>
    </source>
</evidence>
<dbReference type="Proteomes" id="UP000588017">
    <property type="component" value="Unassembled WGS sequence"/>
</dbReference>
<gene>
    <name evidence="2" type="ORF">HNQ73_001599</name>
</gene>
<protein>
    <submittedName>
        <fullName evidence="2">Putative ABC transport system substrate-binding protein</fullName>
    </submittedName>
</protein>
<comment type="caution">
    <text evidence="2">The sequence shown here is derived from an EMBL/GenBank/DDBJ whole genome shotgun (WGS) entry which is preliminary data.</text>
</comment>
<dbReference type="InterPro" id="IPR007487">
    <property type="entry name" value="ABC_transpt-TYRBP-like"/>
</dbReference>
<dbReference type="Pfam" id="PF04392">
    <property type="entry name" value="ABC_sub_bind"/>
    <property type="match status" value="1"/>
</dbReference>
<dbReference type="InterPro" id="IPR028082">
    <property type="entry name" value="Peripla_BP_I"/>
</dbReference>
<keyword evidence="3" id="KW-1185">Reference proteome</keyword>
<reference evidence="2 3" key="1">
    <citation type="submission" date="2020-08" db="EMBL/GenBank/DDBJ databases">
        <title>Genomic Encyclopedia of Type Strains, Phase IV (KMG-IV): sequencing the most valuable type-strain genomes for metagenomic binning, comparative biology and taxonomic classification.</title>
        <authorList>
            <person name="Goeker M."/>
        </authorList>
    </citation>
    <scope>NUCLEOTIDE SEQUENCE [LARGE SCALE GENOMIC DNA]</scope>
    <source>
        <strain evidence="2 3">DSM 101465</strain>
    </source>
</reference>
<dbReference type="PANTHER" id="PTHR35271:SF1">
    <property type="entry name" value="ABC TRANSPORTER, SUBSTRATE-BINDING LIPOPROTEIN"/>
    <property type="match status" value="1"/>
</dbReference>
<dbReference type="CDD" id="cd06325">
    <property type="entry name" value="PBP1_ABC_unchar_transporter"/>
    <property type="match status" value="1"/>
</dbReference>
<name>A0A841KDE5_9HYPH</name>
<proteinExistence type="predicted"/>
<evidence type="ECO:0000313" key="3">
    <source>
        <dbReference type="Proteomes" id="UP000588017"/>
    </source>
</evidence>
<dbReference type="PANTHER" id="PTHR35271">
    <property type="entry name" value="ABC TRANSPORTER, SUBSTRATE-BINDING LIPOPROTEIN-RELATED"/>
    <property type="match status" value="1"/>
</dbReference>
<sequence>MHRTTIVGALAGMLLASGVAQAETPTVAITAIVDHPALEAVRDGVKEGLAKAGYAEGKDVKFVYESAQGQAATAVQIARQFVGDKVSVIVAISTPSAQAAASATKSIPVVFSAVTDPVGAQLVKSAEKPGGNVTGVSDMAPFGDQLALIKEITPNVKTIGVLYNPGEANSVTSLAMIKEAAGKVGLAVVEGPATKSAEVQAAARGLIGKADALFIPTDNTIVSALEAAVGAAQQGNIPVYAADTDSVARGALASVGFNYKQVGLQTAEIVEKVLKGEKPGDIPVVFAQGTELFVNKGMAAKLGITLPEALLARAVKVVD</sequence>
<dbReference type="SUPFAM" id="SSF53822">
    <property type="entry name" value="Periplasmic binding protein-like I"/>
    <property type="match status" value="1"/>
</dbReference>
<dbReference type="RefSeq" id="WP_183333980.1">
    <property type="nucleotide sequence ID" value="NZ_BMHX01000003.1"/>
</dbReference>
<keyword evidence="1" id="KW-0732">Signal</keyword>
<feature type="chain" id="PRO_5032817481" evidence="1">
    <location>
        <begin position="23"/>
        <end position="319"/>
    </location>
</feature>
<feature type="signal peptide" evidence="1">
    <location>
        <begin position="1"/>
        <end position="22"/>
    </location>
</feature>
<organism evidence="2 3">
    <name type="scientific">Chelatococcus composti</name>
    <dbReference type="NCBI Taxonomy" id="1743235"/>
    <lineage>
        <taxon>Bacteria</taxon>
        <taxon>Pseudomonadati</taxon>
        <taxon>Pseudomonadota</taxon>
        <taxon>Alphaproteobacteria</taxon>
        <taxon>Hyphomicrobiales</taxon>
        <taxon>Chelatococcaceae</taxon>
        <taxon>Chelatococcus</taxon>
    </lineage>
</organism>
<evidence type="ECO:0000256" key="1">
    <source>
        <dbReference type="SAM" id="SignalP"/>
    </source>
</evidence>
<dbReference type="Gene3D" id="3.40.50.2300">
    <property type="match status" value="2"/>
</dbReference>
<accession>A0A841KDE5</accession>
<dbReference type="EMBL" id="JACHEH010000003">
    <property type="protein sequence ID" value="MBB6167976.1"/>
    <property type="molecule type" value="Genomic_DNA"/>
</dbReference>
<dbReference type="AlphaFoldDB" id="A0A841KDE5"/>